<feature type="transmembrane region" description="Helical" evidence="1">
    <location>
        <begin position="188"/>
        <end position="212"/>
    </location>
</feature>
<evidence type="ECO:0000313" key="2">
    <source>
        <dbReference type="EMBL" id="KJL34046.1"/>
    </source>
</evidence>
<feature type="transmembrane region" description="Helical" evidence="1">
    <location>
        <begin position="409"/>
        <end position="427"/>
    </location>
</feature>
<feature type="transmembrane region" description="Helical" evidence="1">
    <location>
        <begin position="378"/>
        <end position="403"/>
    </location>
</feature>
<gene>
    <name evidence="2" type="ORF">RS86_01144</name>
</gene>
<evidence type="ECO:0008006" key="4">
    <source>
        <dbReference type="Google" id="ProtNLM"/>
    </source>
</evidence>
<feature type="transmembrane region" description="Helical" evidence="1">
    <location>
        <begin position="469"/>
        <end position="487"/>
    </location>
</feature>
<keyword evidence="3" id="KW-1185">Reference proteome</keyword>
<comment type="caution">
    <text evidence="2">The sequence shown here is derived from an EMBL/GenBank/DDBJ whole genome shotgun (WGS) entry which is preliminary data.</text>
</comment>
<feature type="transmembrane region" description="Helical" evidence="1">
    <location>
        <begin position="329"/>
        <end position="349"/>
    </location>
</feature>
<feature type="transmembrane region" description="Helical" evidence="1">
    <location>
        <begin position="35"/>
        <end position="56"/>
    </location>
</feature>
<name>A0A0F0LR77_9MICO</name>
<keyword evidence="1" id="KW-1133">Transmembrane helix</keyword>
<dbReference type="AlphaFoldDB" id="A0A0F0LR77"/>
<dbReference type="Proteomes" id="UP000033740">
    <property type="component" value="Unassembled WGS sequence"/>
</dbReference>
<dbReference type="PATRIC" id="fig|582680.6.peg.1179"/>
<organism evidence="2 3">
    <name type="scientific">Microbacterium azadirachtae</name>
    <dbReference type="NCBI Taxonomy" id="582680"/>
    <lineage>
        <taxon>Bacteria</taxon>
        <taxon>Bacillati</taxon>
        <taxon>Actinomycetota</taxon>
        <taxon>Actinomycetes</taxon>
        <taxon>Micrococcales</taxon>
        <taxon>Microbacteriaceae</taxon>
        <taxon>Microbacterium</taxon>
    </lineage>
</organism>
<evidence type="ECO:0000256" key="1">
    <source>
        <dbReference type="SAM" id="Phobius"/>
    </source>
</evidence>
<reference evidence="2 3" key="1">
    <citation type="submission" date="2015-02" db="EMBL/GenBank/DDBJ databases">
        <title>Draft genome sequences of ten Microbacterium spp. with emphasis on heavy metal contaminated environments.</title>
        <authorList>
            <person name="Corretto E."/>
        </authorList>
    </citation>
    <scope>NUCLEOTIDE SEQUENCE [LARGE SCALE GENOMIC DNA]</scope>
    <source>
        <strain evidence="2 3">ARN176</strain>
    </source>
</reference>
<feature type="transmembrane region" description="Helical" evidence="1">
    <location>
        <begin position="232"/>
        <end position="262"/>
    </location>
</feature>
<feature type="transmembrane region" description="Helical" evidence="1">
    <location>
        <begin position="119"/>
        <end position="142"/>
    </location>
</feature>
<sequence length="497" mass="50526">MNGLRRIAAVGAASLVLWTREVARLLGTTTRAVRIGAALGGVVAALFGLALAVVAGQQLTAEVPEELRSSLVRTSFAAAALTAGLVAVVLCVSAPARTALQNLLDLLPVSRAEARIGQLAPVLGAGLLYSAALTSTSVVVIVRTSPGAGGIVLGLFAYALLLMAVLLLTVGLFSLLQTAGRAGVRLPATYASTFAGVLSIAAVLGATAPDILAPPSTGAAGWSPGELLPSRIFARAAVSFDAGSAAVASGWMLLAALVLWVGSRQRSPEGTRAGAPLLRGSRPLARNPWFGRLWVELLVAVRNPQFLVTALLLPLGVAAVAALRQVPAAMLIVPALAGALPVLPFVLAVQSVGRTMAVHWVPTLAAGSGAPWRWPKALAAAIAGSFLALPVLIAVLAIGLIPVAQLPDVLLRCLLGLVTALLCGAVVPYSEDQPLSATVGGFLLALLYMSSTLAIGWATRSAAPGTDRLLFVAVAIVFAGLFAVVAARHASREPGRA</sequence>
<dbReference type="EMBL" id="JYIX01000030">
    <property type="protein sequence ID" value="KJL34046.1"/>
    <property type="molecule type" value="Genomic_DNA"/>
</dbReference>
<keyword evidence="1" id="KW-0812">Transmembrane</keyword>
<feature type="transmembrane region" description="Helical" evidence="1">
    <location>
        <begin position="148"/>
        <end position="176"/>
    </location>
</feature>
<dbReference type="RefSeq" id="WP_045271263.1">
    <property type="nucleotide sequence ID" value="NZ_JYIX01000030.1"/>
</dbReference>
<feature type="transmembrane region" description="Helical" evidence="1">
    <location>
        <begin position="76"/>
        <end position="98"/>
    </location>
</feature>
<evidence type="ECO:0000313" key="3">
    <source>
        <dbReference type="Proteomes" id="UP000033740"/>
    </source>
</evidence>
<accession>A0A0F0LR77</accession>
<feature type="transmembrane region" description="Helical" evidence="1">
    <location>
        <begin position="306"/>
        <end position="323"/>
    </location>
</feature>
<dbReference type="STRING" id="582680.RS86_01144"/>
<protein>
    <recommendedName>
        <fullName evidence="4">ABC-2 type transport system permease protein</fullName>
    </recommendedName>
</protein>
<proteinExistence type="predicted"/>
<feature type="transmembrane region" description="Helical" evidence="1">
    <location>
        <begin position="439"/>
        <end position="457"/>
    </location>
</feature>
<keyword evidence="1" id="KW-0472">Membrane</keyword>